<gene>
    <name evidence="2" type="ORF">E7512_13010</name>
</gene>
<feature type="transmembrane region" description="Helical" evidence="1">
    <location>
        <begin position="35"/>
        <end position="56"/>
    </location>
</feature>
<dbReference type="GO" id="GO:0015813">
    <property type="term" value="P:L-glutamate transmembrane transport"/>
    <property type="evidence" value="ECO:0007669"/>
    <property type="project" value="InterPro"/>
</dbReference>
<feature type="transmembrane region" description="Helical" evidence="1">
    <location>
        <begin position="397"/>
        <end position="417"/>
    </location>
</feature>
<dbReference type="GO" id="GO:0015501">
    <property type="term" value="F:glutamate:sodium symporter activity"/>
    <property type="evidence" value="ECO:0007669"/>
    <property type="project" value="InterPro"/>
</dbReference>
<name>A0A928KYL7_9FIRM</name>
<sequence>MTLWDVFVDLSWIGILLLAGQLMRAKIPIFQKFFIPASLLAGILAFVLGPNGLGWIPFSKWLGTYAAVLVAVIFAAAPIDEDDGEPRKTDKNSERSKMMWGMTVNTMGIAVLQYGVGILLTMYVLRIFYPQLHEGFGLMMATAFFGGPGTAAAVGGALELVGWSDGAVVGYTLCSVGIIGGILLGIIIINWGARKGYTNYVTDPHDLPREMLTGLIPPENQKKAGKITVSGISLDSMAFHLGIVLLAGYLGYLMTRYFKGLTGFEIPVFCTALIAGYLVQFAMKKTKAARYVDKSTISRISGTSTDFLIVSALGSINVQVVITYAVPLLVTIAAAFILNWAWFIFIGGHTSPKDWFERNLMVWGQACGVLATGILLERIVDPDQRAYAVEDTGFANLISRPIITFLTVAPPIFIGLFPIISSYILGWACVVATIVILLVGWKMKWYTPGGPLPKGRALKNAAKEERPVELVHESAR</sequence>
<proteinExistence type="predicted"/>
<feature type="transmembrane region" description="Helical" evidence="1">
    <location>
        <begin position="62"/>
        <end position="79"/>
    </location>
</feature>
<evidence type="ECO:0000313" key="3">
    <source>
        <dbReference type="Proteomes" id="UP000754750"/>
    </source>
</evidence>
<evidence type="ECO:0000313" key="2">
    <source>
        <dbReference type="EMBL" id="MBE6834471.1"/>
    </source>
</evidence>
<dbReference type="InterPro" id="IPR004445">
    <property type="entry name" value="GltS"/>
</dbReference>
<organism evidence="2 3">
    <name type="scientific">Faecalispora sporosphaeroides</name>
    <dbReference type="NCBI Taxonomy" id="1549"/>
    <lineage>
        <taxon>Bacteria</taxon>
        <taxon>Bacillati</taxon>
        <taxon>Bacillota</taxon>
        <taxon>Clostridia</taxon>
        <taxon>Eubacteriales</taxon>
        <taxon>Oscillospiraceae</taxon>
        <taxon>Faecalispora</taxon>
    </lineage>
</organism>
<feature type="transmembrane region" description="Helical" evidence="1">
    <location>
        <begin position="232"/>
        <end position="252"/>
    </location>
</feature>
<accession>A0A928KYL7</accession>
<keyword evidence="1" id="KW-0472">Membrane</keyword>
<dbReference type="Pfam" id="PF03616">
    <property type="entry name" value="Glt_symporter"/>
    <property type="match status" value="1"/>
</dbReference>
<protein>
    <submittedName>
        <fullName evidence="2">Sodium:glutamate symporter</fullName>
    </submittedName>
</protein>
<evidence type="ECO:0000256" key="1">
    <source>
        <dbReference type="SAM" id="Phobius"/>
    </source>
</evidence>
<keyword evidence="1" id="KW-0812">Transmembrane</keyword>
<comment type="caution">
    <text evidence="2">The sequence shown here is derived from an EMBL/GenBank/DDBJ whole genome shotgun (WGS) entry which is preliminary data.</text>
</comment>
<dbReference type="EMBL" id="SVNY01000007">
    <property type="protein sequence ID" value="MBE6834471.1"/>
    <property type="molecule type" value="Genomic_DNA"/>
</dbReference>
<dbReference type="RefSeq" id="WP_326840882.1">
    <property type="nucleotide sequence ID" value="NZ_JBKWRC010000003.1"/>
</dbReference>
<feature type="transmembrane region" description="Helical" evidence="1">
    <location>
        <begin position="100"/>
        <end position="129"/>
    </location>
</feature>
<feature type="transmembrane region" description="Helical" evidence="1">
    <location>
        <begin position="168"/>
        <end position="189"/>
    </location>
</feature>
<feature type="transmembrane region" description="Helical" evidence="1">
    <location>
        <begin position="264"/>
        <end position="283"/>
    </location>
</feature>
<dbReference type="PANTHER" id="PTHR36178:SF1">
    <property type="entry name" value="SODIUM_GLUTAMATE SYMPORTER"/>
    <property type="match status" value="1"/>
</dbReference>
<dbReference type="Proteomes" id="UP000754750">
    <property type="component" value="Unassembled WGS sequence"/>
</dbReference>
<feature type="transmembrane region" description="Helical" evidence="1">
    <location>
        <begin position="424"/>
        <end position="443"/>
    </location>
</feature>
<feature type="transmembrane region" description="Helical" evidence="1">
    <location>
        <begin position="328"/>
        <end position="348"/>
    </location>
</feature>
<dbReference type="AlphaFoldDB" id="A0A928KYL7"/>
<dbReference type="GO" id="GO:0016020">
    <property type="term" value="C:membrane"/>
    <property type="evidence" value="ECO:0007669"/>
    <property type="project" value="InterPro"/>
</dbReference>
<keyword evidence="1" id="KW-1133">Transmembrane helix</keyword>
<feature type="transmembrane region" description="Helical" evidence="1">
    <location>
        <begin position="360"/>
        <end position="377"/>
    </location>
</feature>
<reference evidence="2" key="1">
    <citation type="submission" date="2019-04" db="EMBL/GenBank/DDBJ databases">
        <title>Evolution of Biomass-Degrading Anaerobic Consortia Revealed by Metagenomics.</title>
        <authorList>
            <person name="Peng X."/>
        </authorList>
    </citation>
    <scope>NUCLEOTIDE SEQUENCE</scope>
    <source>
        <strain evidence="2">SIG551</strain>
    </source>
</reference>
<dbReference type="PANTHER" id="PTHR36178">
    <property type="entry name" value="SLR0625 PROTEIN"/>
    <property type="match status" value="1"/>
</dbReference>